<comment type="caution">
    <text evidence="2">The sequence shown here is derived from an EMBL/GenBank/DDBJ whole genome shotgun (WGS) entry which is preliminary data.</text>
</comment>
<protein>
    <submittedName>
        <fullName evidence="2">Uncharacterized protein</fullName>
    </submittedName>
</protein>
<proteinExistence type="predicted"/>
<evidence type="ECO:0000256" key="1">
    <source>
        <dbReference type="SAM" id="MobiDB-lite"/>
    </source>
</evidence>
<evidence type="ECO:0000313" key="2">
    <source>
        <dbReference type="EMBL" id="KAF5372657.1"/>
    </source>
</evidence>
<gene>
    <name evidence="2" type="ORF">D9615_009867</name>
</gene>
<accession>A0A8H5GX53</accession>
<dbReference type="Proteomes" id="UP000565441">
    <property type="component" value="Unassembled WGS sequence"/>
</dbReference>
<organism evidence="2 3">
    <name type="scientific">Tricholomella constricta</name>
    <dbReference type="NCBI Taxonomy" id="117010"/>
    <lineage>
        <taxon>Eukaryota</taxon>
        <taxon>Fungi</taxon>
        <taxon>Dikarya</taxon>
        <taxon>Basidiomycota</taxon>
        <taxon>Agaricomycotina</taxon>
        <taxon>Agaricomycetes</taxon>
        <taxon>Agaricomycetidae</taxon>
        <taxon>Agaricales</taxon>
        <taxon>Tricholomatineae</taxon>
        <taxon>Lyophyllaceae</taxon>
        <taxon>Tricholomella</taxon>
    </lineage>
</organism>
<reference evidence="2 3" key="1">
    <citation type="journal article" date="2020" name="ISME J.">
        <title>Uncovering the hidden diversity of litter-decomposition mechanisms in mushroom-forming fungi.</title>
        <authorList>
            <person name="Floudas D."/>
            <person name="Bentzer J."/>
            <person name="Ahren D."/>
            <person name="Johansson T."/>
            <person name="Persson P."/>
            <person name="Tunlid A."/>
        </authorList>
    </citation>
    <scope>NUCLEOTIDE SEQUENCE [LARGE SCALE GENOMIC DNA]</scope>
    <source>
        <strain evidence="2 3">CBS 661.87</strain>
    </source>
</reference>
<dbReference type="EMBL" id="JAACJP010000042">
    <property type="protein sequence ID" value="KAF5372657.1"/>
    <property type="molecule type" value="Genomic_DNA"/>
</dbReference>
<evidence type="ECO:0000313" key="3">
    <source>
        <dbReference type="Proteomes" id="UP000565441"/>
    </source>
</evidence>
<feature type="region of interest" description="Disordered" evidence="1">
    <location>
        <begin position="115"/>
        <end position="142"/>
    </location>
</feature>
<sequence length="372" mass="42070">MPEDPSPPNQPPAYVSSYTVRLAVSYAYSTKFNSRGLESYWYGTYAHVFIDLTRFYEKSIVFLPQFNLYIATLLAQQERLRQEFKIAGLRWDDEIDDKNDDRDLLKGLEATNSGTRKSSRISEQLERKAKARKDEENDLKTSLRKRKAEISEALKLLNLSSNTDQGKGVPFANISMNSNTSVSEPAAINGIPDIVLSHIASVELPKPITQEDELHYLHRAGLKVFHTCTGLVGELKAPPSRAFRNLEGIPASILEAQNDLIEYCAIHFKRELKSESVVAFAAAGPFWRWAVIKKEDVPELDWLTKQPVAGQVNTFHRKFSGGKERGYFVLGTPKSDAELTEISHNHIYPLVVNGAHGGPEPKWDAENKRWYY</sequence>
<dbReference type="OrthoDB" id="3049502at2759"/>
<feature type="compositionally biased region" description="Basic and acidic residues" evidence="1">
    <location>
        <begin position="123"/>
        <end position="141"/>
    </location>
</feature>
<dbReference type="AlphaFoldDB" id="A0A8H5GX53"/>
<name>A0A8H5GX53_9AGAR</name>
<keyword evidence="3" id="KW-1185">Reference proteome</keyword>